<evidence type="ECO:0000313" key="2">
    <source>
        <dbReference type="Proteomes" id="UP001196870"/>
    </source>
</evidence>
<organism evidence="1 2">
    <name type="scientific">Plastoroseomonas hellenica</name>
    <dbReference type="NCBI Taxonomy" id="2687306"/>
    <lineage>
        <taxon>Bacteria</taxon>
        <taxon>Pseudomonadati</taxon>
        <taxon>Pseudomonadota</taxon>
        <taxon>Alphaproteobacteria</taxon>
        <taxon>Acetobacterales</taxon>
        <taxon>Acetobacteraceae</taxon>
        <taxon>Plastoroseomonas</taxon>
    </lineage>
</organism>
<dbReference type="PROSITE" id="PS51257">
    <property type="entry name" value="PROKAR_LIPOPROTEIN"/>
    <property type="match status" value="1"/>
</dbReference>
<sequence length="177" mass="19257">MRFVMGLALAGAALLAACGSSETPRQAPCPRITLLREGADLTRFRPGAGQDLSVMSYDARITGFDARCDFTDRGRNVAVDITPRFEVERGPASGGVPADLPWFVAVSDAEDTRILDQADYTARAVFPANVSRGNVPGERVRLTIPNSDGRNAANFNVRISFRLTPEELAYNRRRGAR</sequence>
<accession>A0ABS5F423</accession>
<keyword evidence="2" id="KW-1185">Reference proteome</keyword>
<protein>
    <submittedName>
        <fullName evidence="1">Uncharacterized protein</fullName>
    </submittedName>
</protein>
<evidence type="ECO:0000313" key="1">
    <source>
        <dbReference type="EMBL" id="MBR0667310.1"/>
    </source>
</evidence>
<dbReference type="RefSeq" id="WP_211855092.1">
    <property type="nucleotide sequence ID" value="NZ_JAAGBB010000033.1"/>
</dbReference>
<proteinExistence type="predicted"/>
<comment type="caution">
    <text evidence="1">The sequence shown here is derived from an EMBL/GenBank/DDBJ whole genome shotgun (WGS) entry which is preliminary data.</text>
</comment>
<dbReference type="Proteomes" id="UP001196870">
    <property type="component" value="Unassembled WGS sequence"/>
</dbReference>
<name>A0ABS5F423_9PROT</name>
<gene>
    <name evidence="1" type="ORF">GXW71_23330</name>
</gene>
<reference evidence="2" key="1">
    <citation type="journal article" date="2021" name="Syst. Appl. Microbiol.">
        <title>Roseomonas hellenica sp. nov., isolated from roots of wild-growing Alkanna tinctoria.</title>
        <authorList>
            <person name="Rat A."/>
            <person name="Naranjo H.D."/>
            <person name="Lebbe L."/>
            <person name="Cnockaert M."/>
            <person name="Krigas N."/>
            <person name="Grigoriadou K."/>
            <person name="Maloupa E."/>
            <person name="Willems A."/>
        </authorList>
    </citation>
    <scope>NUCLEOTIDE SEQUENCE [LARGE SCALE GENOMIC DNA]</scope>
    <source>
        <strain evidence="2">LMG 31523</strain>
    </source>
</reference>
<dbReference type="EMBL" id="JAAGBB010000033">
    <property type="protein sequence ID" value="MBR0667310.1"/>
    <property type="molecule type" value="Genomic_DNA"/>
</dbReference>